<dbReference type="InterPro" id="IPR006059">
    <property type="entry name" value="SBP"/>
</dbReference>
<dbReference type="AlphaFoldDB" id="A0A2M7TIN5"/>
<feature type="non-terminal residue" evidence="2">
    <location>
        <position position="113"/>
    </location>
</feature>
<evidence type="ECO:0008006" key="4">
    <source>
        <dbReference type="Google" id="ProtNLM"/>
    </source>
</evidence>
<name>A0A2M7TIN5_9BACT</name>
<feature type="transmembrane region" description="Helical" evidence="1">
    <location>
        <begin position="12"/>
        <end position="30"/>
    </location>
</feature>
<reference evidence="3" key="1">
    <citation type="submission" date="2017-09" db="EMBL/GenBank/DDBJ databases">
        <title>Depth-based differentiation of microbial function through sediment-hosted aquifers and enrichment of novel symbionts in the deep terrestrial subsurface.</title>
        <authorList>
            <person name="Probst A.J."/>
            <person name="Ladd B."/>
            <person name="Jarett J.K."/>
            <person name="Geller-Mcgrath D.E."/>
            <person name="Sieber C.M.K."/>
            <person name="Emerson J.B."/>
            <person name="Anantharaman K."/>
            <person name="Thomas B.C."/>
            <person name="Malmstrom R."/>
            <person name="Stieglmeier M."/>
            <person name="Klingl A."/>
            <person name="Woyke T."/>
            <person name="Ryan C.M."/>
            <person name="Banfield J.F."/>
        </authorList>
    </citation>
    <scope>NUCLEOTIDE SEQUENCE [LARGE SCALE GENOMIC DNA]</scope>
</reference>
<accession>A0A2M7TIN5</accession>
<evidence type="ECO:0000313" key="3">
    <source>
        <dbReference type="Proteomes" id="UP000231727"/>
    </source>
</evidence>
<protein>
    <recommendedName>
        <fullName evidence="4">ABC transporter substrate-binding protein</fullName>
    </recommendedName>
</protein>
<keyword evidence="1" id="KW-0812">Transmembrane</keyword>
<gene>
    <name evidence="2" type="ORF">COY30_00480</name>
</gene>
<dbReference type="Gene3D" id="3.40.190.10">
    <property type="entry name" value="Periplasmic binding protein-like II"/>
    <property type="match status" value="1"/>
</dbReference>
<keyword evidence="1" id="KW-1133">Transmembrane helix</keyword>
<dbReference type="Proteomes" id="UP000231727">
    <property type="component" value="Unassembled WGS sequence"/>
</dbReference>
<dbReference type="SUPFAM" id="SSF53850">
    <property type="entry name" value="Periplasmic binding protein-like II"/>
    <property type="match status" value="1"/>
</dbReference>
<proteinExistence type="predicted"/>
<evidence type="ECO:0000313" key="2">
    <source>
        <dbReference type="EMBL" id="PIZ46260.1"/>
    </source>
</evidence>
<dbReference type="Pfam" id="PF01547">
    <property type="entry name" value="SBP_bac_1"/>
    <property type="match status" value="1"/>
</dbReference>
<dbReference type="EMBL" id="PFNN01000011">
    <property type="protein sequence ID" value="PIZ46260.1"/>
    <property type="molecule type" value="Genomic_DNA"/>
</dbReference>
<sequence length="113" mass="13051">MVTPKKPFLKYLVFIFLGLALIGGIIFFLVRRNSNKGSSGEITWWGLWEDEPTVAPLITEYQLKNPKVTIKYVKQSQQDYRERLTNALAKGTGPDIFTFHNSWVPMFKNDLNL</sequence>
<organism evidence="2 3">
    <name type="scientific">Candidatus Woesebacteria bacterium CG_4_10_14_0_2_um_filter_44_9</name>
    <dbReference type="NCBI Taxonomy" id="1975055"/>
    <lineage>
        <taxon>Bacteria</taxon>
        <taxon>Candidatus Woeseibacteriota</taxon>
    </lineage>
</organism>
<keyword evidence="1" id="KW-0472">Membrane</keyword>
<evidence type="ECO:0000256" key="1">
    <source>
        <dbReference type="SAM" id="Phobius"/>
    </source>
</evidence>
<comment type="caution">
    <text evidence="2">The sequence shown here is derived from an EMBL/GenBank/DDBJ whole genome shotgun (WGS) entry which is preliminary data.</text>
</comment>